<evidence type="ECO:0000256" key="1">
    <source>
        <dbReference type="ARBA" id="ARBA00023125"/>
    </source>
</evidence>
<gene>
    <name evidence="4" type="ORF">SAMN02745126_03592</name>
</gene>
<name>A0A1T4R5T8_9HYPH</name>
<feature type="domain" description="HTH tetR-type" evidence="3">
    <location>
        <begin position="22"/>
        <end position="81"/>
    </location>
</feature>
<evidence type="ECO:0000256" key="2">
    <source>
        <dbReference type="PROSITE-ProRule" id="PRU00335"/>
    </source>
</evidence>
<sequence length="216" mass="23910">MKIVGFPVDVSRSQDGRIVRGLRTRQSLIQATLDLIQAGDIEPTSAAIATIAGVSSRALFQHFPSLADLYAAAFDLAVYRAFDGHRPVDLAVPLSNRIDLLVSDRSELFEQWLPVWHFAERVRSVAPAVGLGVAQLRKLLRERLAAWFATELGNLDPTSRDLVLDSLDLAFGLDSWMNMREQLRLSPLHASRTWRFTAEAIVQQALTVPTQPVAVA</sequence>
<evidence type="ECO:0000313" key="4">
    <source>
        <dbReference type="EMBL" id="SKA11031.1"/>
    </source>
</evidence>
<dbReference type="GO" id="GO:0003677">
    <property type="term" value="F:DNA binding"/>
    <property type="evidence" value="ECO:0007669"/>
    <property type="project" value="UniProtKB-UniRule"/>
</dbReference>
<dbReference type="SUPFAM" id="SSF46689">
    <property type="entry name" value="Homeodomain-like"/>
    <property type="match status" value="1"/>
</dbReference>
<dbReference type="PROSITE" id="PS50977">
    <property type="entry name" value="HTH_TETR_2"/>
    <property type="match status" value="1"/>
</dbReference>
<evidence type="ECO:0000259" key="3">
    <source>
        <dbReference type="PROSITE" id="PS50977"/>
    </source>
</evidence>
<keyword evidence="5" id="KW-1185">Reference proteome</keyword>
<dbReference type="Gene3D" id="1.10.357.10">
    <property type="entry name" value="Tetracycline Repressor, domain 2"/>
    <property type="match status" value="1"/>
</dbReference>
<dbReference type="OrthoDB" id="8688418at2"/>
<keyword evidence="1 2" id="KW-0238">DNA-binding</keyword>
<feature type="DNA-binding region" description="H-T-H motif" evidence="2">
    <location>
        <begin position="44"/>
        <end position="63"/>
    </location>
</feature>
<dbReference type="Pfam" id="PF00440">
    <property type="entry name" value="TetR_N"/>
    <property type="match status" value="1"/>
</dbReference>
<protein>
    <submittedName>
        <fullName evidence="4">Transcriptional regulator, TetR family</fullName>
    </submittedName>
</protein>
<dbReference type="AlphaFoldDB" id="A0A1T4R5T8"/>
<proteinExistence type="predicted"/>
<dbReference type="InterPro" id="IPR001647">
    <property type="entry name" value="HTH_TetR"/>
</dbReference>
<evidence type="ECO:0000313" key="5">
    <source>
        <dbReference type="Proteomes" id="UP000190092"/>
    </source>
</evidence>
<dbReference type="RefSeq" id="WP_085935281.1">
    <property type="nucleotide sequence ID" value="NZ_FUWJ01000004.1"/>
</dbReference>
<accession>A0A1T4R5T8</accession>
<dbReference type="InterPro" id="IPR009057">
    <property type="entry name" value="Homeodomain-like_sf"/>
</dbReference>
<reference evidence="5" key="1">
    <citation type="submission" date="2017-02" db="EMBL/GenBank/DDBJ databases">
        <authorList>
            <person name="Varghese N."/>
            <person name="Submissions S."/>
        </authorList>
    </citation>
    <scope>NUCLEOTIDE SEQUENCE [LARGE SCALE GENOMIC DNA]</scope>
    <source>
        <strain evidence="5">ATCC 27094</strain>
    </source>
</reference>
<dbReference type="Proteomes" id="UP000190092">
    <property type="component" value="Unassembled WGS sequence"/>
</dbReference>
<dbReference type="EMBL" id="FUWJ01000004">
    <property type="protein sequence ID" value="SKA11031.1"/>
    <property type="molecule type" value="Genomic_DNA"/>
</dbReference>
<organism evidence="4 5">
    <name type="scientific">Enhydrobacter aerosaccus</name>
    <dbReference type="NCBI Taxonomy" id="225324"/>
    <lineage>
        <taxon>Bacteria</taxon>
        <taxon>Pseudomonadati</taxon>
        <taxon>Pseudomonadota</taxon>
        <taxon>Alphaproteobacteria</taxon>
        <taxon>Hyphomicrobiales</taxon>
        <taxon>Enhydrobacter</taxon>
    </lineage>
</organism>